<protein>
    <recommendedName>
        <fullName evidence="3">F-box domain-containing protein</fullName>
    </recommendedName>
</protein>
<proteinExistence type="predicted"/>
<keyword evidence="2" id="KW-1185">Reference proteome</keyword>
<dbReference type="AlphaFoldDB" id="A0AAV9VNS0"/>
<dbReference type="Proteomes" id="UP001373714">
    <property type="component" value="Unassembled WGS sequence"/>
</dbReference>
<evidence type="ECO:0000313" key="1">
    <source>
        <dbReference type="EMBL" id="KAK6363724.1"/>
    </source>
</evidence>
<comment type="caution">
    <text evidence="1">The sequence shown here is derived from an EMBL/GenBank/DDBJ whole genome shotgun (WGS) entry which is preliminary data.</text>
</comment>
<gene>
    <name evidence="1" type="ORF">TWF730_001142</name>
</gene>
<evidence type="ECO:0000313" key="2">
    <source>
        <dbReference type="Proteomes" id="UP001373714"/>
    </source>
</evidence>
<dbReference type="EMBL" id="JAVHNS010000001">
    <property type="protein sequence ID" value="KAK6363724.1"/>
    <property type="molecule type" value="Genomic_DNA"/>
</dbReference>
<name>A0AAV9VNS0_9PEZI</name>
<reference evidence="1 2" key="1">
    <citation type="submission" date="2019-10" db="EMBL/GenBank/DDBJ databases">
        <authorList>
            <person name="Palmer J.M."/>
        </authorList>
    </citation>
    <scope>NUCLEOTIDE SEQUENCE [LARGE SCALE GENOMIC DNA]</scope>
    <source>
        <strain evidence="1 2">TWF730</strain>
    </source>
</reference>
<accession>A0AAV9VNS0</accession>
<organism evidence="1 2">
    <name type="scientific">Orbilia blumenaviensis</name>
    <dbReference type="NCBI Taxonomy" id="1796055"/>
    <lineage>
        <taxon>Eukaryota</taxon>
        <taxon>Fungi</taxon>
        <taxon>Dikarya</taxon>
        <taxon>Ascomycota</taxon>
        <taxon>Pezizomycotina</taxon>
        <taxon>Orbiliomycetes</taxon>
        <taxon>Orbiliales</taxon>
        <taxon>Orbiliaceae</taxon>
        <taxon>Orbilia</taxon>
    </lineage>
</organism>
<sequence>MPPKRRFMRRKEPKNLSGNDPFLIIPLEIRFLILNDLAVTWKKNFSRCSKHCYNMAFPLRFKDKNIIINQKTATLFEDDGLCASGCYFLRAVCFDREWGRAKDVLDRVGPDGDPNALISHLRVSTETIGLFQCLRNLHISYVIPSLIENNIYAAILNGITGRRFCGTLRRLEFQVYKIPGGQGSWSKFKSYQQIYSTLSAENQEFLGEEITSDMIGKVVGAKIPTLPLLKAAVISANGIATPLADPGSKFLELSAFYYLPFTAAPNLRTLDVSTTETSKGSCIFDNGEKEPASQEFNSGFLDSFSKIKNLNLTNSAIPRADEMERLAKLFPNLQNLNIGVFDGRKWDTNYEDSDTRYDAVTKIKDLDELTIPWPAYEVYGGVSPKILEVWVHRWMLAGLGNLRNVNFCRTRTRHEGDMGKPVKVAFAAGGTE</sequence>
<evidence type="ECO:0008006" key="3">
    <source>
        <dbReference type="Google" id="ProtNLM"/>
    </source>
</evidence>